<dbReference type="PANTHER" id="PTHR23317:SF71">
    <property type="entry name" value="DEDICATOR OF CYTOKINESIS PROTEIN 10"/>
    <property type="match status" value="1"/>
</dbReference>
<dbReference type="PANTHER" id="PTHR23317">
    <property type="entry name" value="DEDICATOR OF CYTOKINESIS DOCK"/>
    <property type="match status" value="1"/>
</dbReference>
<evidence type="ECO:0000313" key="1">
    <source>
        <dbReference type="EMBL" id="JAO08501.1"/>
    </source>
</evidence>
<dbReference type="GO" id="GO:0005085">
    <property type="term" value="F:guanyl-nucleotide exchange factor activity"/>
    <property type="evidence" value="ECO:0007669"/>
    <property type="project" value="InterPro"/>
</dbReference>
<dbReference type="GO" id="GO:0007264">
    <property type="term" value="P:small GTPase-mediated signal transduction"/>
    <property type="evidence" value="ECO:0007669"/>
    <property type="project" value="InterPro"/>
</dbReference>
<organism evidence="1">
    <name type="scientific">Poeciliopsis prolifica</name>
    <name type="common">blackstripe livebearer</name>
    <dbReference type="NCBI Taxonomy" id="188132"/>
    <lineage>
        <taxon>Eukaryota</taxon>
        <taxon>Metazoa</taxon>
        <taxon>Chordata</taxon>
        <taxon>Craniata</taxon>
        <taxon>Vertebrata</taxon>
        <taxon>Euteleostomi</taxon>
        <taxon>Actinopterygii</taxon>
        <taxon>Neopterygii</taxon>
        <taxon>Teleostei</taxon>
        <taxon>Neoteleostei</taxon>
        <taxon>Acanthomorphata</taxon>
        <taxon>Ovalentaria</taxon>
        <taxon>Atherinomorphae</taxon>
        <taxon>Cyprinodontiformes</taxon>
        <taxon>Poeciliidae</taxon>
        <taxon>Poeciliinae</taxon>
        <taxon>Poeciliopsis</taxon>
    </lineage>
</organism>
<name>A0A0S7EV95_9TELE</name>
<gene>
    <name evidence="1" type="primary">DOC10</name>
</gene>
<accession>A0A0S7EV95</accession>
<proteinExistence type="predicted"/>
<dbReference type="AlphaFoldDB" id="A0A0S7EV95"/>
<dbReference type="EMBL" id="GBYX01473153">
    <property type="protein sequence ID" value="JAO08501.1"/>
    <property type="molecule type" value="Transcribed_RNA"/>
</dbReference>
<protein>
    <submittedName>
        <fullName evidence="1">DOC10</fullName>
    </submittedName>
</protein>
<sequence>MDRGFTFKLISNYINMITATDSKVLCELKFEFLREVCNHEHYIPLSLPLPSARITDHVTPEPQSTHVSVPEYNLTGEFCRKHFLTGLLLRELGLALQDEQDLRHLALATLKTLMAKHSLDSRYATKVRRVCLEENSKGMELTHEHTAEIVQL</sequence>
<reference evidence="1" key="1">
    <citation type="submission" date="2014-12" db="EMBL/GenBank/DDBJ databases">
        <title>Parallel Evolution in Life History Adaptation Evident in the Tissue-Specific Poeciliopsis prolifica transcriptome.</title>
        <authorList>
            <person name="Jue N.K."/>
            <person name="Foley R.J."/>
            <person name="Obergfell C."/>
            <person name="Reznick D.N."/>
            <person name="O'Neill R.J."/>
            <person name="O'Neill M.J."/>
        </authorList>
    </citation>
    <scope>NUCLEOTIDE SEQUENCE</scope>
</reference>
<dbReference type="GO" id="GO:0060997">
    <property type="term" value="P:dendritic spine morphogenesis"/>
    <property type="evidence" value="ECO:0007669"/>
    <property type="project" value="TreeGrafter"/>
</dbReference>
<dbReference type="GO" id="GO:0030334">
    <property type="term" value="P:regulation of cell migration"/>
    <property type="evidence" value="ECO:0007669"/>
    <property type="project" value="TreeGrafter"/>
</dbReference>
<dbReference type="InterPro" id="IPR026791">
    <property type="entry name" value="DOCK"/>
</dbReference>